<accession>A0ACB8U3G5</accession>
<sequence>MSASNSQYSTIEQIDEIYARVAQTWKSGVTRPLDYRRRQLLQLARMIQENKTLWEDAVLADLGKHRQECASTELGPTVHGALHAAENLEDWARPEKPKVDSWRQNWDATVYPVPKGTALLISPWNFPIVLTLLPLVGAIAAGCPVVIKPSELTPTVSALLARMIEQYLDPNAYVVIQGAIPETTKLLELRWAHILYTGSGRVGRLVAAAAAKHVTPVTLELGGKSPVIIAPDADLDLAARRVLFGKVQNSGQLCVTPDYVLVPTAIASDFKAAMLKAYASFFPINPLDAESQWSKIVNHAQYQRLMNLILTTKGTVIAGGVGDFRRRIATTIVSDVGLDDPLMEEELFGPILPIVEVEDVDAAISVVADRHSPLALYVFSNDETVKQKCLDRTNSGSLIFNDTVWQIVVHEMPFGGIGESGYGSYFSKNTFDVFTHRRSYCNMPAELEPFIGHRYPPYTDDSYKIMCANVNLPIPKN</sequence>
<gene>
    <name evidence="1" type="ORF">BDY19DRAFT_985328</name>
</gene>
<organism evidence="1 2">
    <name type="scientific">Irpex rosettiformis</name>
    <dbReference type="NCBI Taxonomy" id="378272"/>
    <lineage>
        <taxon>Eukaryota</taxon>
        <taxon>Fungi</taxon>
        <taxon>Dikarya</taxon>
        <taxon>Basidiomycota</taxon>
        <taxon>Agaricomycotina</taxon>
        <taxon>Agaricomycetes</taxon>
        <taxon>Polyporales</taxon>
        <taxon>Irpicaceae</taxon>
        <taxon>Irpex</taxon>
    </lineage>
</organism>
<proteinExistence type="predicted"/>
<dbReference type="Proteomes" id="UP001055072">
    <property type="component" value="Unassembled WGS sequence"/>
</dbReference>
<dbReference type="EMBL" id="MU274912">
    <property type="protein sequence ID" value="KAI0088888.1"/>
    <property type="molecule type" value="Genomic_DNA"/>
</dbReference>
<keyword evidence="2" id="KW-1185">Reference proteome</keyword>
<name>A0ACB8U3G5_9APHY</name>
<reference evidence="1" key="1">
    <citation type="journal article" date="2021" name="Environ. Microbiol.">
        <title>Gene family expansions and transcriptome signatures uncover fungal adaptations to wood decay.</title>
        <authorList>
            <person name="Hage H."/>
            <person name="Miyauchi S."/>
            <person name="Viragh M."/>
            <person name="Drula E."/>
            <person name="Min B."/>
            <person name="Chaduli D."/>
            <person name="Navarro D."/>
            <person name="Favel A."/>
            <person name="Norest M."/>
            <person name="Lesage-Meessen L."/>
            <person name="Balint B."/>
            <person name="Merenyi Z."/>
            <person name="de Eugenio L."/>
            <person name="Morin E."/>
            <person name="Martinez A.T."/>
            <person name="Baldrian P."/>
            <person name="Stursova M."/>
            <person name="Martinez M.J."/>
            <person name="Novotny C."/>
            <person name="Magnuson J.K."/>
            <person name="Spatafora J.W."/>
            <person name="Maurice S."/>
            <person name="Pangilinan J."/>
            <person name="Andreopoulos W."/>
            <person name="LaButti K."/>
            <person name="Hundley H."/>
            <person name="Na H."/>
            <person name="Kuo A."/>
            <person name="Barry K."/>
            <person name="Lipzen A."/>
            <person name="Henrissat B."/>
            <person name="Riley R."/>
            <person name="Ahrendt S."/>
            <person name="Nagy L.G."/>
            <person name="Grigoriev I.V."/>
            <person name="Martin F."/>
            <person name="Rosso M.N."/>
        </authorList>
    </citation>
    <scope>NUCLEOTIDE SEQUENCE</scope>
    <source>
        <strain evidence="1">CBS 384.51</strain>
    </source>
</reference>
<evidence type="ECO:0000313" key="1">
    <source>
        <dbReference type="EMBL" id="KAI0088888.1"/>
    </source>
</evidence>
<protein>
    <submittedName>
        <fullName evidence="1">Aldehyde/histidinol dehydrogenase</fullName>
    </submittedName>
</protein>
<evidence type="ECO:0000313" key="2">
    <source>
        <dbReference type="Proteomes" id="UP001055072"/>
    </source>
</evidence>
<comment type="caution">
    <text evidence="1">The sequence shown here is derived from an EMBL/GenBank/DDBJ whole genome shotgun (WGS) entry which is preliminary data.</text>
</comment>